<dbReference type="InterPro" id="IPR010230">
    <property type="entry name" value="FeS-cluster_ATPase_SufC"/>
</dbReference>
<dbReference type="InterPro" id="IPR017871">
    <property type="entry name" value="ABC_transporter-like_CS"/>
</dbReference>
<dbReference type="GO" id="GO:0005524">
    <property type="term" value="F:ATP binding"/>
    <property type="evidence" value="ECO:0007669"/>
    <property type="project" value="UniProtKB-KW"/>
</dbReference>
<evidence type="ECO:0000256" key="3">
    <source>
        <dbReference type="ARBA" id="ARBA00022741"/>
    </source>
</evidence>
<evidence type="ECO:0000256" key="2">
    <source>
        <dbReference type="ARBA" id="ARBA00006526"/>
    </source>
</evidence>
<dbReference type="EMBL" id="BA000021">
    <property type="protein sequence ID" value="BAC24505.1"/>
    <property type="molecule type" value="Genomic_DNA"/>
</dbReference>
<dbReference type="SUPFAM" id="SSF52540">
    <property type="entry name" value="P-loop containing nucleoside triphosphate hydrolases"/>
    <property type="match status" value="1"/>
</dbReference>
<dbReference type="Proteomes" id="UP000000562">
    <property type="component" value="Chromosome"/>
</dbReference>
<dbReference type="PROSITE" id="PS00211">
    <property type="entry name" value="ABC_TRANSPORTER_1"/>
    <property type="match status" value="1"/>
</dbReference>
<dbReference type="InterPro" id="IPR003593">
    <property type="entry name" value="AAA+_ATPase"/>
</dbReference>
<evidence type="ECO:0000313" key="7">
    <source>
        <dbReference type="Proteomes" id="UP000000562"/>
    </source>
</evidence>
<proteinExistence type="inferred from homology"/>
<accession>Q8D2J5</accession>
<dbReference type="KEGG" id="wbr:ynhD"/>
<dbReference type="PROSITE" id="PS50893">
    <property type="entry name" value="ABC_TRANSPORTER_2"/>
    <property type="match status" value="1"/>
</dbReference>
<evidence type="ECO:0000259" key="5">
    <source>
        <dbReference type="PROSITE" id="PS50893"/>
    </source>
</evidence>
<organism evidence="6 7">
    <name type="scientific">Wigglesworthia glossinidia brevipalpis</name>
    <dbReference type="NCBI Taxonomy" id="36870"/>
    <lineage>
        <taxon>Bacteria</taxon>
        <taxon>Pseudomonadati</taxon>
        <taxon>Pseudomonadota</taxon>
        <taxon>Gammaproteobacteria</taxon>
        <taxon>Enterobacterales</taxon>
        <taxon>Erwiniaceae</taxon>
        <taxon>Wigglesworthia</taxon>
    </lineage>
</organism>
<dbReference type="CDD" id="cd03217">
    <property type="entry name" value="ABC_FeS_Assembly"/>
    <property type="match status" value="1"/>
</dbReference>
<dbReference type="OrthoDB" id="9806149at2"/>
<feature type="domain" description="ABC transporter" evidence="5">
    <location>
        <begin position="2"/>
        <end position="246"/>
    </location>
</feature>
<comment type="similarity">
    <text evidence="2">Belongs to the ABC transporter superfamily. Drug exporter-2 (TC 3.A.1.117) family.</text>
</comment>
<evidence type="ECO:0000256" key="4">
    <source>
        <dbReference type="ARBA" id="ARBA00022840"/>
    </source>
</evidence>
<name>Q8D2J5_WIGBR</name>
<evidence type="ECO:0000256" key="1">
    <source>
        <dbReference type="ARBA" id="ARBA00006216"/>
    </source>
</evidence>
<comment type="similarity">
    <text evidence="1">Belongs to the ABC transporter superfamily. Ycf16 family.</text>
</comment>
<keyword evidence="7" id="KW-1185">Reference proteome</keyword>
<dbReference type="HOGENOM" id="CLU_000604_48_1_6"/>
<dbReference type="PANTHER" id="PTHR43204">
    <property type="entry name" value="ABC TRANSPORTER I FAMILY MEMBER 6, CHLOROPLASTIC"/>
    <property type="match status" value="1"/>
</dbReference>
<dbReference type="Gene3D" id="3.40.50.300">
    <property type="entry name" value="P-loop containing nucleotide triphosphate hydrolases"/>
    <property type="match status" value="1"/>
</dbReference>
<dbReference type="Pfam" id="PF00005">
    <property type="entry name" value="ABC_tran"/>
    <property type="match status" value="1"/>
</dbReference>
<dbReference type="STRING" id="36870.gene:10368859"/>
<dbReference type="InterPro" id="IPR027417">
    <property type="entry name" value="P-loop_NTPase"/>
</dbReference>
<dbReference type="InterPro" id="IPR003439">
    <property type="entry name" value="ABC_transporter-like_ATP-bd"/>
</dbReference>
<dbReference type="eggNOG" id="COG0396">
    <property type="taxonomic scope" value="Bacteria"/>
</dbReference>
<sequence>MLLIENLIVKIGDQNILNNLNLEIKKGEIHAIMGPNGSGKSTLSDTLAGKKNCIICSGRILFKKIDISQLNPEERAGNGIFIAYQYPVEIPGISNKRFLHASVNAIRKYKNKPPLDMFNFSEIFKKNISLLNMPENLIHRSLNTGFSGGEKKRNEILQMMMIKPDLCILDEIDSGLDIDSLREITNCINLLKSKKRSFIIITHYQRILNYINPDYVHILHKGNIIQSGKFDLVKQLEKHGYGWIKK</sequence>
<reference evidence="6 7" key="1">
    <citation type="journal article" date="2002" name="Nat. Genet.">
        <title>Genome sequence of the endocellular obligate symbiont of tsetse flies, Wigglesworthia glossinidia.</title>
        <authorList>
            <person name="Akman L."/>
            <person name="Yamashita A."/>
            <person name="Watanabe H."/>
            <person name="Oshima K."/>
            <person name="Shiba T."/>
            <person name="Hattori M."/>
            <person name="Aksoy S."/>
        </authorList>
    </citation>
    <scope>NUCLEOTIDE SEQUENCE [LARGE SCALE GENOMIC DNA]</scope>
</reference>
<dbReference type="GO" id="GO:0016887">
    <property type="term" value="F:ATP hydrolysis activity"/>
    <property type="evidence" value="ECO:0007669"/>
    <property type="project" value="InterPro"/>
</dbReference>
<protein>
    <submittedName>
        <fullName evidence="6">YnhD protein</fullName>
    </submittedName>
</protein>
<dbReference type="SMART" id="SM00382">
    <property type="entry name" value="AAA"/>
    <property type="match status" value="1"/>
</dbReference>
<keyword evidence="4" id="KW-0067">ATP-binding</keyword>
<keyword evidence="3" id="KW-0547">Nucleotide-binding</keyword>
<dbReference type="AlphaFoldDB" id="Q8D2J5"/>
<evidence type="ECO:0000313" key="6">
    <source>
        <dbReference type="EMBL" id="BAC24505.1"/>
    </source>
</evidence>
<dbReference type="NCBIfam" id="TIGR01978">
    <property type="entry name" value="sufC"/>
    <property type="match status" value="1"/>
</dbReference>
<gene>
    <name evidence="6" type="primary">ynhD</name>
</gene>
<dbReference type="PANTHER" id="PTHR43204:SF1">
    <property type="entry name" value="ABC TRANSPORTER I FAMILY MEMBER 6, CHLOROPLASTIC"/>
    <property type="match status" value="1"/>
</dbReference>